<dbReference type="SUPFAM" id="SSF49785">
    <property type="entry name" value="Galactose-binding domain-like"/>
    <property type="match status" value="1"/>
</dbReference>
<evidence type="ECO:0008006" key="4">
    <source>
        <dbReference type="Google" id="ProtNLM"/>
    </source>
</evidence>
<keyword evidence="1" id="KW-0378">Hydrolase</keyword>
<name>A0AAD8HI79_9APIA</name>
<sequence>MTPDSRAFLWQAYNAETTSYENRSFTTIFSAGRALHVFINGQLIGSVYGNIDNPKVTFSRSVYLRAGVNKISIISITVGLPVCTSSKDRVSILVSSVLEFVNAIVFINRDLSEEGHLKFLHWFLTKHSRSKDTNIFLTLGRMVVYTLTLTGPFYYGVAPALTSRSLKRPCFENVVAPNTTYTTNCSGDNEGLCDSDNEGIRQYEDHEVKW</sequence>
<dbReference type="GO" id="GO:0046856">
    <property type="term" value="P:phosphatidylinositol dephosphorylation"/>
    <property type="evidence" value="ECO:0007669"/>
    <property type="project" value="InterPro"/>
</dbReference>
<dbReference type="Proteomes" id="UP001237642">
    <property type="component" value="Unassembled WGS sequence"/>
</dbReference>
<dbReference type="GO" id="GO:0043813">
    <property type="term" value="F:phosphatidylinositol-3,5-bisphosphate 5-phosphatase activity"/>
    <property type="evidence" value="ECO:0007669"/>
    <property type="project" value="InterPro"/>
</dbReference>
<evidence type="ECO:0000256" key="1">
    <source>
        <dbReference type="ARBA" id="ARBA00022801"/>
    </source>
</evidence>
<accession>A0AAD8HI79</accession>
<dbReference type="EMBL" id="JAUIZM010000008">
    <property type="protein sequence ID" value="KAK1367790.1"/>
    <property type="molecule type" value="Genomic_DNA"/>
</dbReference>
<gene>
    <name evidence="2" type="ORF">POM88_033882</name>
</gene>
<protein>
    <recommendedName>
        <fullName evidence="4">Beta-galactosidase</fullName>
    </recommendedName>
</protein>
<dbReference type="InterPro" id="IPR008979">
    <property type="entry name" value="Galactose-bd-like_sf"/>
</dbReference>
<keyword evidence="3" id="KW-1185">Reference proteome</keyword>
<dbReference type="PANTHER" id="PTHR45738">
    <property type="entry name" value="POLYPHOSPHOINOSITIDE PHOSPHATASE"/>
    <property type="match status" value="1"/>
</dbReference>
<reference evidence="2" key="1">
    <citation type="submission" date="2023-02" db="EMBL/GenBank/DDBJ databases">
        <title>Genome of toxic invasive species Heracleum sosnowskyi carries increased number of genes despite the absence of recent whole-genome duplications.</title>
        <authorList>
            <person name="Schelkunov M."/>
            <person name="Shtratnikova V."/>
            <person name="Makarenko M."/>
            <person name="Klepikova A."/>
            <person name="Omelchenko D."/>
            <person name="Novikova G."/>
            <person name="Obukhova E."/>
            <person name="Bogdanov V."/>
            <person name="Penin A."/>
            <person name="Logacheva M."/>
        </authorList>
    </citation>
    <scope>NUCLEOTIDE SEQUENCE</scope>
    <source>
        <strain evidence="2">Hsosn_3</strain>
        <tissue evidence="2">Leaf</tissue>
    </source>
</reference>
<dbReference type="PANTHER" id="PTHR45738:SF25">
    <property type="entry name" value="PHOSPHOINOSITIDE PHOSPHATASE SAC3-RELATED"/>
    <property type="match status" value="1"/>
</dbReference>
<organism evidence="2 3">
    <name type="scientific">Heracleum sosnowskyi</name>
    <dbReference type="NCBI Taxonomy" id="360622"/>
    <lineage>
        <taxon>Eukaryota</taxon>
        <taxon>Viridiplantae</taxon>
        <taxon>Streptophyta</taxon>
        <taxon>Embryophyta</taxon>
        <taxon>Tracheophyta</taxon>
        <taxon>Spermatophyta</taxon>
        <taxon>Magnoliopsida</taxon>
        <taxon>eudicotyledons</taxon>
        <taxon>Gunneridae</taxon>
        <taxon>Pentapetalae</taxon>
        <taxon>asterids</taxon>
        <taxon>campanulids</taxon>
        <taxon>Apiales</taxon>
        <taxon>Apiaceae</taxon>
        <taxon>Apioideae</taxon>
        <taxon>apioid superclade</taxon>
        <taxon>Tordylieae</taxon>
        <taxon>Tordyliinae</taxon>
        <taxon>Heracleum</taxon>
    </lineage>
</organism>
<evidence type="ECO:0000313" key="2">
    <source>
        <dbReference type="EMBL" id="KAK1367790.1"/>
    </source>
</evidence>
<dbReference type="AlphaFoldDB" id="A0AAD8HI79"/>
<proteinExistence type="predicted"/>
<comment type="caution">
    <text evidence="2">The sequence shown here is derived from an EMBL/GenBank/DDBJ whole genome shotgun (WGS) entry which is preliminary data.</text>
</comment>
<evidence type="ECO:0000313" key="3">
    <source>
        <dbReference type="Proteomes" id="UP001237642"/>
    </source>
</evidence>
<reference evidence="2" key="2">
    <citation type="submission" date="2023-05" db="EMBL/GenBank/DDBJ databases">
        <authorList>
            <person name="Schelkunov M.I."/>
        </authorList>
    </citation>
    <scope>NUCLEOTIDE SEQUENCE</scope>
    <source>
        <strain evidence="2">Hsosn_3</strain>
        <tissue evidence="2">Leaf</tissue>
    </source>
</reference>
<dbReference type="InterPro" id="IPR043573">
    <property type="entry name" value="Fig4-like"/>
</dbReference>